<keyword evidence="2" id="KW-1185">Reference proteome</keyword>
<dbReference type="EMBL" id="CAKOFQ010006738">
    <property type="protein sequence ID" value="CAH1966770.1"/>
    <property type="molecule type" value="Genomic_DNA"/>
</dbReference>
<dbReference type="AlphaFoldDB" id="A0A9P0K3N0"/>
<evidence type="ECO:0000313" key="1">
    <source>
        <dbReference type="EMBL" id="CAH1966770.1"/>
    </source>
</evidence>
<comment type="caution">
    <text evidence="1">The sequence shown here is derived from an EMBL/GenBank/DDBJ whole genome shotgun (WGS) entry which is preliminary data.</text>
</comment>
<sequence>MHYLFYGLNYVVRLQFKVGGDVNSFKIISNVIGKKLGVMLQKLIK</sequence>
<accession>A0A9P0K3N0</accession>
<gene>
    <name evidence="1" type="ORF">ACAOBT_LOCUS7034</name>
</gene>
<name>A0A9P0K3N0_ACAOB</name>
<protein>
    <submittedName>
        <fullName evidence="1">Uncharacterized protein</fullName>
    </submittedName>
</protein>
<evidence type="ECO:0000313" key="2">
    <source>
        <dbReference type="Proteomes" id="UP001152888"/>
    </source>
</evidence>
<reference evidence="1" key="1">
    <citation type="submission" date="2022-03" db="EMBL/GenBank/DDBJ databases">
        <authorList>
            <person name="Sayadi A."/>
        </authorList>
    </citation>
    <scope>NUCLEOTIDE SEQUENCE</scope>
</reference>
<dbReference type="Proteomes" id="UP001152888">
    <property type="component" value="Unassembled WGS sequence"/>
</dbReference>
<organism evidence="1 2">
    <name type="scientific">Acanthoscelides obtectus</name>
    <name type="common">Bean weevil</name>
    <name type="synonym">Bruchus obtectus</name>
    <dbReference type="NCBI Taxonomy" id="200917"/>
    <lineage>
        <taxon>Eukaryota</taxon>
        <taxon>Metazoa</taxon>
        <taxon>Ecdysozoa</taxon>
        <taxon>Arthropoda</taxon>
        <taxon>Hexapoda</taxon>
        <taxon>Insecta</taxon>
        <taxon>Pterygota</taxon>
        <taxon>Neoptera</taxon>
        <taxon>Endopterygota</taxon>
        <taxon>Coleoptera</taxon>
        <taxon>Polyphaga</taxon>
        <taxon>Cucujiformia</taxon>
        <taxon>Chrysomeloidea</taxon>
        <taxon>Chrysomelidae</taxon>
        <taxon>Bruchinae</taxon>
        <taxon>Bruchini</taxon>
        <taxon>Acanthoscelides</taxon>
    </lineage>
</organism>
<proteinExistence type="predicted"/>